<dbReference type="OrthoDB" id="9815245at2"/>
<evidence type="ECO:0000313" key="11">
    <source>
        <dbReference type="EMBL" id="TSE22133.1"/>
    </source>
</evidence>
<evidence type="ECO:0000256" key="6">
    <source>
        <dbReference type="ARBA" id="ARBA00022833"/>
    </source>
</evidence>
<feature type="domain" description="M23ase beta-sheet core" evidence="8">
    <location>
        <begin position="306"/>
        <end position="400"/>
    </location>
</feature>
<dbReference type="EC" id="3.4.24.-" evidence="11"/>
<dbReference type="AlphaFoldDB" id="A0A4R3LGC1"/>
<dbReference type="GO" id="GO:0030313">
    <property type="term" value="C:cell envelope"/>
    <property type="evidence" value="ECO:0007669"/>
    <property type="project" value="UniProtKB-SubCell"/>
</dbReference>
<organism evidence="10 12">
    <name type="scientific">Tepidimonas ignava</name>
    <dbReference type="NCBI Taxonomy" id="114249"/>
    <lineage>
        <taxon>Bacteria</taxon>
        <taxon>Pseudomonadati</taxon>
        <taxon>Pseudomonadota</taxon>
        <taxon>Betaproteobacteria</taxon>
        <taxon>Burkholderiales</taxon>
        <taxon>Tepidimonas</taxon>
    </lineage>
</organism>
<dbReference type="EMBL" id="SMAH01000009">
    <property type="protein sequence ID" value="TCS97474.1"/>
    <property type="molecule type" value="Genomic_DNA"/>
</dbReference>
<dbReference type="Gene3D" id="3.10.450.350">
    <property type="match status" value="2"/>
</dbReference>
<dbReference type="InterPro" id="IPR016047">
    <property type="entry name" value="M23ase_b-sheet_dom"/>
</dbReference>
<dbReference type="GO" id="GO:0046872">
    <property type="term" value="F:metal ion binding"/>
    <property type="evidence" value="ECO:0007669"/>
    <property type="project" value="UniProtKB-KW"/>
</dbReference>
<keyword evidence="3" id="KW-0645">Protease</keyword>
<accession>A0A4R3LGC1</accession>
<dbReference type="SUPFAM" id="SSF51261">
    <property type="entry name" value="Duplicated hybrid motif"/>
    <property type="match status" value="1"/>
</dbReference>
<dbReference type="Pfam" id="PF01551">
    <property type="entry name" value="Peptidase_M23"/>
    <property type="match status" value="1"/>
</dbReference>
<name>A0A4R3LGC1_9BURK</name>
<evidence type="ECO:0000256" key="1">
    <source>
        <dbReference type="ARBA" id="ARBA00001947"/>
    </source>
</evidence>
<dbReference type="EMBL" id="VJNC01000007">
    <property type="protein sequence ID" value="TSE22133.1"/>
    <property type="molecule type" value="Genomic_DNA"/>
</dbReference>
<keyword evidence="6" id="KW-0862">Zinc</keyword>
<dbReference type="RefSeq" id="WP_132962781.1">
    <property type="nucleotide sequence ID" value="NZ_SMAH01000009.1"/>
</dbReference>
<keyword evidence="7" id="KW-0482">Metalloprotease</keyword>
<keyword evidence="13" id="KW-1185">Reference proteome</keyword>
<evidence type="ECO:0000259" key="9">
    <source>
        <dbReference type="Pfam" id="PF19425"/>
    </source>
</evidence>
<evidence type="ECO:0000256" key="2">
    <source>
        <dbReference type="ARBA" id="ARBA00004196"/>
    </source>
</evidence>
<comment type="subcellular location">
    <subcellularLocation>
        <location evidence="2">Cell envelope</location>
    </subcellularLocation>
</comment>
<evidence type="ECO:0000313" key="13">
    <source>
        <dbReference type="Proteomes" id="UP000315577"/>
    </source>
</evidence>
<dbReference type="PANTHER" id="PTHR21666:SF288">
    <property type="entry name" value="CELL DIVISION PROTEIN YTFB"/>
    <property type="match status" value="1"/>
</dbReference>
<feature type="domain" description="Csd3-like second N-terminal" evidence="9">
    <location>
        <begin position="175"/>
        <end position="293"/>
    </location>
</feature>
<keyword evidence="4" id="KW-0479">Metal-binding</keyword>
<evidence type="ECO:0000259" key="8">
    <source>
        <dbReference type="Pfam" id="PF01551"/>
    </source>
</evidence>
<evidence type="ECO:0000256" key="5">
    <source>
        <dbReference type="ARBA" id="ARBA00022801"/>
    </source>
</evidence>
<comment type="caution">
    <text evidence="10">The sequence shown here is derived from an EMBL/GenBank/DDBJ whole genome shotgun (WGS) entry which is preliminary data.</text>
</comment>
<evidence type="ECO:0000313" key="10">
    <source>
        <dbReference type="EMBL" id="TCS97474.1"/>
    </source>
</evidence>
<dbReference type="CDD" id="cd12797">
    <property type="entry name" value="M23_peptidase"/>
    <property type="match status" value="1"/>
</dbReference>
<dbReference type="Pfam" id="PF19425">
    <property type="entry name" value="Csd3_N2"/>
    <property type="match status" value="1"/>
</dbReference>
<proteinExistence type="predicted"/>
<dbReference type="InterPro" id="IPR011055">
    <property type="entry name" value="Dup_hybrid_motif"/>
</dbReference>
<sequence length="444" mass="48403">MKETIELLRRWLQRHPRAGVAALAVLLMGTGVTAFGTDSLDTAIERLPQQQVTEALPLTPDVAAAAEAPAPFVLYRTELTRHDDTLATLLQRLGVRDSAAAEWLRRDARIAQLWGGQAGKRVSAEVDDDGRLLRLSARWLPKTDATRYEQLVVQRDGAGFVVHQDSLAPQATVRLASGVIRSSLFAAADAAGLPDSVASQLADLLGGEIDFRRDLRAGDRFEVVYEALEADGEVLRYGRLLAARFVNAGREHGLVWFEPPSGGRGAYYNFRGESLARAFLPSPLAFTRVSSGYGMRFHPVYGDRRAHMGVDYAAPTGTPVRSVADAVVAFAGWQRGYGNVVILQHKNNRKTLYAHLSRIDVRKGQRVEQGQTVGAVGATGTATGAHLHFEYMVGGQHRDPLTIARDNPSGEPLEARHRPAFQQTASAMQSKLDAARWIVQASAE</sequence>
<protein>
    <submittedName>
        <fullName evidence="10 11">Murein DD-endopeptidase MepM</fullName>
        <ecNumber evidence="11">3.4.24.-</ecNumber>
    </submittedName>
</protein>
<dbReference type="PANTHER" id="PTHR21666">
    <property type="entry name" value="PEPTIDASE-RELATED"/>
    <property type="match status" value="1"/>
</dbReference>
<evidence type="ECO:0000256" key="3">
    <source>
        <dbReference type="ARBA" id="ARBA00022670"/>
    </source>
</evidence>
<evidence type="ECO:0000256" key="4">
    <source>
        <dbReference type="ARBA" id="ARBA00022723"/>
    </source>
</evidence>
<dbReference type="Proteomes" id="UP000295536">
    <property type="component" value="Unassembled WGS sequence"/>
</dbReference>
<evidence type="ECO:0000313" key="12">
    <source>
        <dbReference type="Proteomes" id="UP000295536"/>
    </source>
</evidence>
<evidence type="ECO:0000256" key="7">
    <source>
        <dbReference type="ARBA" id="ARBA00023049"/>
    </source>
</evidence>
<dbReference type="Gene3D" id="2.70.70.10">
    <property type="entry name" value="Glucose Permease (Domain IIA)"/>
    <property type="match status" value="1"/>
</dbReference>
<comment type="cofactor">
    <cofactor evidence="1">
        <name>Zn(2+)</name>
        <dbReference type="ChEBI" id="CHEBI:29105"/>
    </cofactor>
</comment>
<dbReference type="InterPro" id="IPR045834">
    <property type="entry name" value="Csd3_N2"/>
</dbReference>
<reference evidence="10 12" key="1">
    <citation type="submission" date="2019-03" db="EMBL/GenBank/DDBJ databases">
        <title>Genomic Encyclopedia of Type Strains, Phase IV (KMG-IV): sequencing the most valuable type-strain genomes for metagenomic binning, comparative biology and taxonomic classification.</title>
        <authorList>
            <person name="Goeker M."/>
        </authorList>
    </citation>
    <scope>NUCLEOTIDE SEQUENCE [LARGE SCALE GENOMIC DNA]</scope>
    <source>
        <strain evidence="10 12">DSM 12034</strain>
    </source>
</reference>
<dbReference type="InterPro" id="IPR050570">
    <property type="entry name" value="Cell_wall_metabolism_enzyme"/>
</dbReference>
<dbReference type="GO" id="GO:0004222">
    <property type="term" value="F:metalloendopeptidase activity"/>
    <property type="evidence" value="ECO:0007669"/>
    <property type="project" value="TreeGrafter"/>
</dbReference>
<reference evidence="11 13" key="2">
    <citation type="submission" date="2019-07" db="EMBL/GenBank/DDBJ databases">
        <title>Tepidimonas ignava SPS-1037 draft genome.</title>
        <authorList>
            <person name="Da Costa M.S."/>
            <person name="Froufe H.J.C."/>
            <person name="Egas C."/>
            <person name="Albuquerque L."/>
        </authorList>
    </citation>
    <scope>NUCLEOTIDE SEQUENCE [LARGE SCALE GENOMIC DNA]</scope>
    <source>
        <strain evidence="11 13">SPS-1037</strain>
    </source>
</reference>
<keyword evidence="5 10" id="KW-0378">Hydrolase</keyword>
<gene>
    <name evidence="11" type="primary">mepM</name>
    <name evidence="10" type="ORF">EDC36_10976</name>
    <name evidence="11" type="ORF">Tigna_01300</name>
</gene>
<dbReference type="Proteomes" id="UP000315577">
    <property type="component" value="Unassembled WGS sequence"/>
</dbReference>
<dbReference type="GO" id="GO:0006508">
    <property type="term" value="P:proteolysis"/>
    <property type="evidence" value="ECO:0007669"/>
    <property type="project" value="UniProtKB-KW"/>
</dbReference>